<organism evidence="2 3">
    <name type="scientific">Komagataella pastoris</name>
    <name type="common">Yeast</name>
    <name type="synonym">Pichia pastoris</name>
    <dbReference type="NCBI Taxonomy" id="4922"/>
    <lineage>
        <taxon>Eukaryota</taxon>
        <taxon>Fungi</taxon>
        <taxon>Dikarya</taxon>
        <taxon>Ascomycota</taxon>
        <taxon>Saccharomycotina</taxon>
        <taxon>Pichiomycetes</taxon>
        <taxon>Pichiales</taxon>
        <taxon>Pichiaceae</taxon>
        <taxon>Komagataella</taxon>
    </lineage>
</organism>
<proteinExistence type="predicted"/>
<protein>
    <submittedName>
        <fullName evidence="2">BA75_03324T0</fullName>
    </submittedName>
</protein>
<dbReference type="Pfam" id="PF10528">
    <property type="entry name" value="GLEYA"/>
    <property type="match status" value="1"/>
</dbReference>
<evidence type="ECO:0000313" key="3">
    <source>
        <dbReference type="Proteomes" id="UP000094565"/>
    </source>
</evidence>
<feature type="domain" description="PA14" evidence="1">
    <location>
        <begin position="1"/>
        <end position="152"/>
    </location>
</feature>
<sequence>MTTATGVSDSNFDTNLSWTYYIDRNYRGNIESYVNATVEYEGFFQAPVDDEYELSFSNTDYNAISFLGSAPAADQFLKKGEVQFLKLETSFDHALLFNNTKDLGQTISTTQYLFANNYYPLRVVLAALSQHALLDFQIKLPNGTLLTQYQGYVYNFAFQRSDLFTVTSNENSSCTGSHTTLTTDSDGSTIVACLSTRKITTTSPELLKLS</sequence>
<dbReference type="OrthoDB" id="4070698at2759"/>
<accession>A0A1B2JBW4</accession>
<dbReference type="Gene3D" id="2.60.120.1560">
    <property type="match status" value="1"/>
</dbReference>
<keyword evidence="3" id="KW-1185">Reference proteome</keyword>
<dbReference type="AlphaFoldDB" id="A0A1B2JBW4"/>
<dbReference type="Proteomes" id="UP000094565">
    <property type="component" value="Chromosome 2"/>
</dbReference>
<dbReference type="InterPro" id="IPR018871">
    <property type="entry name" value="GLEYA_adhesin_domain"/>
</dbReference>
<dbReference type="PROSITE" id="PS51820">
    <property type="entry name" value="PA14"/>
    <property type="match status" value="1"/>
</dbReference>
<gene>
    <name evidence="2" type="ORF">ATY40_BA7503324</name>
</gene>
<reference evidence="2 3" key="1">
    <citation type="submission" date="2016-02" db="EMBL/GenBank/DDBJ databases">
        <title>Comparative genomic and transcriptomic foundation for Pichia pastoris.</title>
        <authorList>
            <person name="Love K.R."/>
            <person name="Shah K.A."/>
            <person name="Whittaker C.A."/>
            <person name="Wu J."/>
            <person name="Bartlett M.C."/>
            <person name="Ma D."/>
            <person name="Leeson R.L."/>
            <person name="Priest M."/>
            <person name="Young S.K."/>
            <person name="Love J.C."/>
        </authorList>
    </citation>
    <scope>NUCLEOTIDE SEQUENCE [LARGE SCALE GENOMIC DNA]</scope>
    <source>
        <strain evidence="2 3">ATCC 28485</strain>
    </source>
</reference>
<name>A0A1B2JBW4_PICPA</name>
<evidence type="ECO:0000313" key="2">
    <source>
        <dbReference type="EMBL" id="ANZ75537.1"/>
    </source>
</evidence>
<dbReference type="EMBL" id="CP014585">
    <property type="protein sequence ID" value="ANZ75537.1"/>
    <property type="molecule type" value="Genomic_DNA"/>
</dbReference>
<dbReference type="InterPro" id="IPR037524">
    <property type="entry name" value="PA14/GLEYA"/>
</dbReference>
<evidence type="ECO:0000259" key="1">
    <source>
        <dbReference type="PROSITE" id="PS51820"/>
    </source>
</evidence>